<dbReference type="Pfam" id="PF13181">
    <property type="entry name" value="TPR_8"/>
    <property type="match status" value="2"/>
</dbReference>
<evidence type="ECO:0000256" key="1">
    <source>
        <dbReference type="SAM" id="Phobius"/>
    </source>
</evidence>
<dbReference type="InterPro" id="IPR011990">
    <property type="entry name" value="TPR-like_helical_dom_sf"/>
</dbReference>
<keyword evidence="1" id="KW-0472">Membrane</keyword>
<dbReference type="Proteomes" id="UP000270046">
    <property type="component" value="Chromosome"/>
</dbReference>
<keyword evidence="1" id="KW-0812">Transmembrane</keyword>
<sequence>MANYFKKVFLFVLLILFGTSYLKAGPYVYLSEDSLVSFIKITNKNLQQKKLVNYIKLRFQNGPEASIPQGKAEVYRELDKFQVNDREALKYFIESTIQRRFSNLSGAENAMIKAINQASKDKADFLTYSFISHLAFIQTDKGNAIGAIYSYGLAQKEALKLNDPQLQVVLNINISDLYYKLNLYDQSLFYLDQALSVKEQNKIKDDRFYTVISYNKAENFFRMGLVDSLKKCHDQLLGPQNKSYKLFTYQGRTAYYLSLLKHRNAEAIQQIKALQASKQYVVNDVDNQNLADCFYRNSQPDSAKAIVDELLVKPYSANHPEIKYHLYELLGKIARDKGDYETAATNFDLALKQSEERINNTTQVGNISAQIKIDKIESSFTDTAERYRRERLILILIIVAVVFMLAGIVLLYRSIRQKRHYEKLLYDTKKQELAFINSHEVRKHLTNILGIVELMNESKDKKAEFMEVEKHLYSSASKLDDAIKNISEKLSD</sequence>
<organism evidence="2 3">
    <name type="scientific">Mucilaginibacter celer</name>
    <dbReference type="NCBI Taxonomy" id="2305508"/>
    <lineage>
        <taxon>Bacteria</taxon>
        <taxon>Pseudomonadati</taxon>
        <taxon>Bacteroidota</taxon>
        <taxon>Sphingobacteriia</taxon>
        <taxon>Sphingobacteriales</taxon>
        <taxon>Sphingobacteriaceae</taxon>
        <taxon>Mucilaginibacter</taxon>
    </lineage>
</organism>
<gene>
    <name evidence="2" type="ORF">HYN43_004795</name>
</gene>
<dbReference type="KEGG" id="muh:HYN43_004795"/>
<evidence type="ECO:0000313" key="3">
    <source>
        <dbReference type="Proteomes" id="UP000270046"/>
    </source>
</evidence>
<dbReference type="RefSeq" id="WP_119408367.1">
    <property type="nucleotide sequence ID" value="NZ_CP032869.1"/>
</dbReference>
<evidence type="ECO:0008006" key="4">
    <source>
        <dbReference type="Google" id="ProtNLM"/>
    </source>
</evidence>
<dbReference type="Gene3D" id="1.25.40.10">
    <property type="entry name" value="Tetratricopeptide repeat domain"/>
    <property type="match status" value="2"/>
</dbReference>
<dbReference type="AlphaFoldDB" id="A0A494VTH1"/>
<evidence type="ECO:0000313" key="2">
    <source>
        <dbReference type="EMBL" id="AYL94655.1"/>
    </source>
</evidence>
<accession>A0A494VTH1</accession>
<feature type="transmembrane region" description="Helical" evidence="1">
    <location>
        <begin position="392"/>
        <end position="412"/>
    </location>
</feature>
<protein>
    <recommendedName>
        <fullName evidence="4">Tetratricopeptide repeat protein</fullName>
    </recommendedName>
</protein>
<proteinExistence type="predicted"/>
<keyword evidence="1" id="KW-1133">Transmembrane helix</keyword>
<keyword evidence="3" id="KW-1185">Reference proteome</keyword>
<dbReference type="OrthoDB" id="732044at2"/>
<dbReference type="EMBL" id="CP032869">
    <property type="protein sequence ID" value="AYL94655.1"/>
    <property type="molecule type" value="Genomic_DNA"/>
</dbReference>
<dbReference type="InterPro" id="IPR019734">
    <property type="entry name" value="TPR_rpt"/>
</dbReference>
<name>A0A494VTH1_9SPHI</name>
<reference evidence="2 3" key="1">
    <citation type="submission" date="2018-10" db="EMBL/GenBank/DDBJ databases">
        <title>Genome sequencing of Mucilaginibacter sp. HYN0043.</title>
        <authorList>
            <person name="Kim M."/>
            <person name="Yi H."/>
        </authorList>
    </citation>
    <scope>NUCLEOTIDE SEQUENCE [LARGE SCALE GENOMIC DNA]</scope>
    <source>
        <strain evidence="2 3">HYN0043</strain>
    </source>
</reference>
<dbReference type="SUPFAM" id="SSF48452">
    <property type="entry name" value="TPR-like"/>
    <property type="match status" value="1"/>
</dbReference>
<dbReference type="SMART" id="SM00028">
    <property type="entry name" value="TPR"/>
    <property type="match status" value="2"/>
</dbReference>